<dbReference type="Pfam" id="PF00324">
    <property type="entry name" value="AA_permease"/>
    <property type="match status" value="1"/>
</dbReference>
<dbReference type="HOGENOM" id="CLU_007946_12_0_1"/>
<dbReference type="Proteomes" id="UP000001744">
    <property type="component" value="Unassembled WGS sequence"/>
</dbReference>
<evidence type="ECO:0000313" key="12">
    <source>
        <dbReference type="JaponicusDB" id="SJAG_02150"/>
    </source>
</evidence>
<dbReference type="OrthoDB" id="3900342at2759"/>
<comment type="similarity">
    <text evidence="2">Belongs to the amino acid-polyamine-organocation (APC) superfamily.</text>
</comment>
<dbReference type="InterPro" id="IPR004840">
    <property type="entry name" value="Amino_acid_permease_CS"/>
</dbReference>
<sequence length="564" mass="62004">MDPITAQESRYSNEEKLKEKEPYQASVETISEGEGNEVIPNRNLFGRFIDGFKPAPEVAQRDEVALKKKLKTRHIQMIALGGAIGMGVWVGSGKALHKGGAGSVIINYSILGTMVFCTIYALGELAVAYPIHGGFTTYATRFIDPSWGFALGWNYLLHFLCTIPLELTVATVTIKFWTDVNSGIWITIFLVLLIIINLFGVKGYGEVEFALSAVKVIAMVGFIIFGIIDDVGGVPSDPRGYIGTSIISASGFRNGFKGFCSVFATAAFSFASSEMVGLAAAETKNPQISIPRSTHQVFWRISIFYVLALFVVTLLVRADDPRLTALSGTSASPFVIAIQNARVKALPSVMNAVITISVISATNAMSYAGSRVLQSLAVKGHAPKIFKYIDRQGRPLPALCLIFLFACLAYLNLTGKSDLIFNWLLALSSLSTLFTWASICLCHIRYRMAFKKQGKSLETIGFRSPLGIFGSAYAFVFVIVIFAAQFYVALFPIGLKPSVSNFFQNFLTPFVIGAFFILHKIFSKEKYRPLSELDLDSGLREYPVQPKEKKTLKQYAWSFARSCC</sequence>
<feature type="region of interest" description="Disordered" evidence="8">
    <location>
        <begin position="1"/>
        <end position="24"/>
    </location>
</feature>
<feature type="transmembrane region" description="Helical" evidence="9">
    <location>
        <begin position="419"/>
        <end position="444"/>
    </location>
</feature>
<dbReference type="eggNOG" id="KOG1286">
    <property type="taxonomic scope" value="Eukaryota"/>
</dbReference>
<feature type="transmembrane region" description="Helical" evidence="9">
    <location>
        <begin position="183"/>
        <end position="200"/>
    </location>
</feature>
<dbReference type="Gene3D" id="1.20.1740.10">
    <property type="entry name" value="Amino acid/polyamine transporter I"/>
    <property type="match status" value="1"/>
</dbReference>
<dbReference type="JaponicusDB" id="SJAG_02150">
    <property type="gene designation" value="nrg1"/>
</dbReference>
<evidence type="ECO:0000259" key="10">
    <source>
        <dbReference type="Pfam" id="PF00324"/>
    </source>
</evidence>
<dbReference type="RefSeq" id="XP_002173363.1">
    <property type="nucleotide sequence ID" value="XM_002173327.2"/>
</dbReference>
<reference evidence="11 13" key="1">
    <citation type="journal article" date="2011" name="Science">
        <title>Comparative functional genomics of the fission yeasts.</title>
        <authorList>
            <person name="Rhind N."/>
            <person name="Chen Z."/>
            <person name="Yassour M."/>
            <person name="Thompson D.A."/>
            <person name="Haas B.J."/>
            <person name="Habib N."/>
            <person name="Wapinski I."/>
            <person name="Roy S."/>
            <person name="Lin M.F."/>
            <person name="Heiman D.I."/>
            <person name="Young S.K."/>
            <person name="Furuya K."/>
            <person name="Guo Y."/>
            <person name="Pidoux A."/>
            <person name="Chen H.M."/>
            <person name="Robbertse B."/>
            <person name="Goldberg J.M."/>
            <person name="Aoki K."/>
            <person name="Bayne E.H."/>
            <person name="Berlin A.M."/>
            <person name="Desjardins C.A."/>
            <person name="Dobbs E."/>
            <person name="Dukaj L."/>
            <person name="Fan L."/>
            <person name="FitzGerald M.G."/>
            <person name="French C."/>
            <person name="Gujja S."/>
            <person name="Hansen K."/>
            <person name="Keifenheim D."/>
            <person name="Levin J.Z."/>
            <person name="Mosher R.A."/>
            <person name="Mueller C.A."/>
            <person name="Pfiffner J."/>
            <person name="Priest M."/>
            <person name="Russ C."/>
            <person name="Smialowska A."/>
            <person name="Swoboda P."/>
            <person name="Sykes S.M."/>
            <person name="Vaughn M."/>
            <person name="Vengrova S."/>
            <person name="Yoder R."/>
            <person name="Zeng Q."/>
            <person name="Allshire R."/>
            <person name="Baulcombe D."/>
            <person name="Birren B.W."/>
            <person name="Brown W."/>
            <person name="Ekwall K."/>
            <person name="Kellis M."/>
            <person name="Leatherwood J."/>
            <person name="Levin H."/>
            <person name="Margalit H."/>
            <person name="Martienssen R."/>
            <person name="Nieduszynski C.A."/>
            <person name="Spatafora J.W."/>
            <person name="Friedman N."/>
            <person name="Dalgaard J.Z."/>
            <person name="Baumann P."/>
            <person name="Niki H."/>
            <person name="Regev A."/>
            <person name="Nusbaum C."/>
        </authorList>
    </citation>
    <scope>NUCLEOTIDE SEQUENCE [LARGE SCALE GENOMIC DNA]</scope>
    <source>
        <strain evidence="13">yFS275 / FY16936</strain>
    </source>
</reference>
<keyword evidence="6 9" id="KW-1133">Transmembrane helix</keyword>
<dbReference type="PROSITE" id="PS00218">
    <property type="entry name" value="AMINO_ACID_PERMEASE_1"/>
    <property type="match status" value="1"/>
</dbReference>
<feature type="transmembrane region" description="Helical" evidence="9">
    <location>
        <begin position="465"/>
        <end position="490"/>
    </location>
</feature>
<dbReference type="AlphaFoldDB" id="B6K1N9"/>
<dbReference type="InterPro" id="IPR050524">
    <property type="entry name" value="APC_YAT"/>
</dbReference>
<evidence type="ECO:0000256" key="5">
    <source>
        <dbReference type="ARBA" id="ARBA00022970"/>
    </source>
</evidence>
<keyword evidence="4 9" id="KW-0812">Transmembrane</keyword>
<feature type="transmembrane region" description="Helical" evidence="9">
    <location>
        <begin position="108"/>
        <end position="131"/>
    </location>
</feature>
<name>B6K1N9_SCHJY</name>
<dbReference type="PIRSF" id="PIRSF006060">
    <property type="entry name" value="AA_transporter"/>
    <property type="match status" value="1"/>
</dbReference>
<keyword evidence="5" id="KW-0029">Amino-acid transport</keyword>
<feature type="transmembrane region" description="Helical" evidence="9">
    <location>
        <begin position="396"/>
        <end position="413"/>
    </location>
</feature>
<gene>
    <name evidence="12" type="primary">nrg1</name>
    <name evidence="12" type="synonym">nrt1</name>
    <name evidence="11" type="ORF">SJAG_02150</name>
</gene>
<evidence type="ECO:0000256" key="9">
    <source>
        <dbReference type="SAM" id="Phobius"/>
    </source>
</evidence>
<evidence type="ECO:0000256" key="2">
    <source>
        <dbReference type="ARBA" id="ARBA00009523"/>
    </source>
</evidence>
<evidence type="ECO:0000256" key="6">
    <source>
        <dbReference type="ARBA" id="ARBA00022989"/>
    </source>
</evidence>
<dbReference type="PANTHER" id="PTHR43341">
    <property type="entry name" value="AMINO ACID PERMEASE"/>
    <property type="match status" value="1"/>
</dbReference>
<protein>
    <submittedName>
        <fullName evidence="11">Amino acid permease inda1</fullName>
    </submittedName>
</protein>
<feature type="transmembrane region" description="Helical" evidence="9">
    <location>
        <begin position="207"/>
        <end position="228"/>
    </location>
</feature>
<keyword evidence="3" id="KW-0813">Transport</keyword>
<evidence type="ECO:0000313" key="13">
    <source>
        <dbReference type="Proteomes" id="UP000001744"/>
    </source>
</evidence>
<dbReference type="InterPro" id="IPR004841">
    <property type="entry name" value="AA-permease/SLC12A_dom"/>
</dbReference>
<evidence type="ECO:0000256" key="7">
    <source>
        <dbReference type="ARBA" id="ARBA00023136"/>
    </source>
</evidence>
<feature type="transmembrane region" description="Helical" evidence="9">
    <location>
        <begin position="502"/>
        <end position="522"/>
    </location>
</feature>
<evidence type="ECO:0000256" key="1">
    <source>
        <dbReference type="ARBA" id="ARBA00004141"/>
    </source>
</evidence>
<evidence type="ECO:0000256" key="4">
    <source>
        <dbReference type="ARBA" id="ARBA00022692"/>
    </source>
</evidence>
<dbReference type="OMA" id="AMAFIPD"/>
<dbReference type="GO" id="GO:0016020">
    <property type="term" value="C:membrane"/>
    <property type="evidence" value="ECO:0000318"/>
    <property type="project" value="GO_Central"/>
</dbReference>
<feature type="transmembrane region" description="Helical" evidence="9">
    <location>
        <begin position="297"/>
        <end position="316"/>
    </location>
</feature>
<dbReference type="VEuPathDB" id="FungiDB:SJAG_02150"/>
<keyword evidence="13" id="KW-1185">Reference proteome</keyword>
<dbReference type="EMBL" id="KE651166">
    <property type="protein sequence ID" value="EEB07070.1"/>
    <property type="molecule type" value="Genomic_DNA"/>
</dbReference>
<dbReference type="GO" id="GO:0003333">
    <property type="term" value="P:amino acid transmembrane transport"/>
    <property type="evidence" value="ECO:0000318"/>
    <property type="project" value="GO_Central"/>
</dbReference>
<dbReference type="FunFam" id="1.20.1740.10:FF:000017">
    <property type="entry name" value="Amino acid permease"/>
    <property type="match status" value="1"/>
</dbReference>
<feature type="domain" description="Amino acid permease/ SLC12A" evidence="10">
    <location>
        <begin position="74"/>
        <end position="526"/>
    </location>
</feature>
<keyword evidence="7 9" id="KW-0472">Membrane</keyword>
<dbReference type="STRING" id="402676.B6K1N9"/>
<dbReference type="GeneID" id="7052079"/>
<evidence type="ECO:0000256" key="8">
    <source>
        <dbReference type="SAM" id="MobiDB-lite"/>
    </source>
</evidence>
<feature type="transmembrane region" description="Helical" evidence="9">
    <location>
        <begin position="152"/>
        <end position="177"/>
    </location>
</feature>
<feature type="compositionally biased region" description="Polar residues" evidence="8">
    <location>
        <begin position="1"/>
        <end position="10"/>
    </location>
</feature>
<accession>B6K1N9</accession>
<dbReference type="PANTHER" id="PTHR43341:SF42">
    <property type="entry name" value="DIFFERENTIATION PROCESS PUTATIVE AMINO-ACID PERMEASE ISP5-RELATED"/>
    <property type="match status" value="1"/>
</dbReference>
<organism evidence="11 13">
    <name type="scientific">Schizosaccharomyces japonicus (strain yFS275 / FY16936)</name>
    <name type="common">Fission yeast</name>
    <dbReference type="NCBI Taxonomy" id="402676"/>
    <lineage>
        <taxon>Eukaryota</taxon>
        <taxon>Fungi</taxon>
        <taxon>Dikarya</taxon>
        <taxon>Ascomycota</taxon>
        <taxon>Taphrinomycotina</taxon>
        <taxon>Schizosaccharomycetes</taxon>
        <taxon>Schizosaccharomycetales</taxon>
        <taxon>Schizosaccharomycetaceae</taxon>
        <taxon>Schizosaccharomyces</taxon>
    </lineage>
</organism>
<evidence type="ECO:0000313" key="11">
    <source>
        <dbReference type="EMBL" id="EEB07070.1"/>
    </source>
</evidence>
<evidence type="ECO:0000256" key="3">
    <source>
        <dbReference type="ARBA" id="ARBA00022448"/>
    </source>
</evidence>
<proteinExistence type="inferred from homology"/>
<comment type="subcellular location">
    <subcellularLocation>
        <location evidence="1">Membrane</location>
        <topology evidence="1">Multi-pass membrane protein</topology>
    </subcellularLocation>
</comment>
<feature type="transmembrane region" description="Helical" evidence="9">
    <location>
        <begin position="77"/>
        <end position="96"/>
    </location>
</feature>
<feature type="compositionally biased region" description="Basic and acidic residues" evidence="8">
    <location>
        <begin position="11"/>
        <end position="22"/>
    </location>
</feature>
<dbReference type="GO" id="GO:0015171">
    <property type="term" value="F:amino acid transmembrane transporter activity"/>
    <property type="evidence" value="ECO:0000318"/>
    <property type="project" value="GO_Central"/>
</dbReference>